<gene>
    <name evidence="1" type="ORF">PQJ73_27075</name>
</gene>
<dbReference type="EMBL" id="JAQQLI010000069">
    <property type="protein sequence ID" value="MDC7789361.1"/>
    <property type="molecule type" value="Genomic_DNA"/>
</dbReference>
<proteinExistence type="predicted"/>
<protein>
    <submittedName>
        <fullName evidence="1">Uncharacterized protein</fullName>
    </submittedName>
</protein>
<reference evidence="1" key="2">
    <citation type="submission" date="2023-02" db="EMBL/GenBank/DDBJ databases">
        <authorList>
            <person name="Rayyan A."/>
            <person name="Meyer T."/>
            <person name="Kyndt J.A."/>
        </authorList>
    </citation>
    <scope>NUCLEOTIDE SEQUENCE</scope>
    <source>
        <strain evidence="1">DSM 9987</strain>
    </source>
</reference>
<evidence type="ECO:0000313" key="1">
    <source>
        <dbReference type="EMBL" id="MDC7789361.1"/>
    </source>
</evidence>
<dbReference type="Proteomes" id="UP001165652">
    <property type="component" value="Unassembled WGS sequence"/>
</dbReference>
<accession>A0ABT5JI14</accession>
<sequence length="62" mass="6410">MALSSVVLREGKGFAEFVIPGRATRVGASRRPSAGSGANPESSFELGILGWSPGPTLRVVPE</sequence>
<organism evidence="1 2">
    <name type="scientific">Rhodoplanes tepidamans</name>
    <name type="common">Rhodoplanes cryptolactis</name>
    <dbReference type="NCBI Taxonomy" id="200616"/>
    <lineage>
        <taxon>Bacteria</taxon>
        <taxon>Pseudomonadati</taxon>
        <taxon>Pseudomonadota</taxon>
        <taxon>Alphaproteobacteria</taxon>
        <taxon>Hyphomicrobiales</taxon>
        <taxon>Nitrobacteraceae</taxon>
        <taxon>Rhodoplanes</taxon>
    </lineage>
</organism>
<comment type="caution">
    <text evidence="1">The sequence shown here is derived from an EMBL/GenBank/DDBJ whole genome shotgun (WGS) entry which is preliminary data.</text>
</comment>
<evidence type="ECO:0000313" key="2">
    <source>
        <dbReference type="Proteomes" id="UP001165652"/>
    </source>
</evidence>
<name>A0ABT5JI14_RHOTP</name>
<keyword evidence="2" id="KW-1185">Reference proteome</keyword>
<reference evidence="1" key="1">
    <citation type="journal article" date="2023" name="Microbiol Resour">
        <title>Genome Sequences of Rhodoplanes serenus and Two Thermotolerant Strains, Rhodoplanes tepidamans and 'Rhodoplanes cryptolactis,' Further Refine the Genus.</title>
        <authorList>
            <person name="Rayyan A.A."/>
            <person name="Kyndt J.A."/>
        </authorList>
    </citation>
    <scope>NUCLEOTIDE SEQUENCE</scope>
    <source>
        <strain evidence="1">DSM 9987</strain>
    </source>
</reference>
<dbReference type="RefSeq" id="WP_272780187.1">
    <property type="nucleotide sequence ID" value="NZ_JAQQLI010000069.1"/>
</dbReference>